<proteinExistence type="predicted"/>
<protein>
    <recommendedName>
        <fullName evidence="1">YjiS-like domain-containing protein</fullName>
    </recommendedName>
</protein>
<accession>A0A1Y5T2Y2</accession>
<sequence>MALFDSFRSSPAPTGGFRFVQPMVQLMAGVQTWNDHRSTRKSLSKLTAHELNDIGLDHADVNVVADGRR</sequence>
<evidence type="ECO:0000313" key="2">
    <source>
        <dbReference type="EMBL" id="SLN51080.1"/>
    </source>
</evidence>
<dbReference type="EMBL" id="FWFZ01000009">
    <property type="protein sequence ID" value="SLN51080.1"/>
    <property type="molecule type" value="Genomic_DNA"/>
</dbReference>
<dbReference type="Pfam" id="PF06568">
    <property type="entry name" value="YjiS-like"/>
    <property type="match status" value="1"/>
</dbReference>
<evidence type="ECO:0000259" key="1">
    <source>
        <dbReference type="Pfam" id="PF06568"/>
    </source>
</evidence>
<feature type="domain" description="YjiS-like" evidence="1">
    <location>
        <begin position="26"/>
        <end position="61"/>
    </location>
</feature>
<reference evidence="2 3" key="1">
    <citation type="submission" date="2017-03" db="EMBL/GenBank/DDBJ databases">
        <authorList>
            <person name="Afonso C.L."/>
            <person name="Miller P.J."/>
            <person name="Scott M.A."/>
            <person name="Spackman E."/>
            <person name="Goraichik I."/>
            <person name="Dimitrov K.M."/>
            <person name="Suarez D.L."/>
            <person name="Swayne D.E."/>
        </authorList>
    </citation>
    <scope>NUCLEOTIDE SEQUENCE [LARGE SCALE GENOMIC DNA]</scope>
    <source>
        <strain evidence="2 3">CECT 7023</strain>
    </source>
</reference>
<dbReference type="RefSeq" id="WP_085879085.1">
    <property type="nucleotide sequence ID" value="NZ_FWFZ01000009.1"/>
</dbReference>
<keyword evidence="3" id="KW-1185">Reference proteome</keyword>
<dbReference type="AlphaFoldDB" id="A0A1Y5T2Y2"/>
<evidence type="ECO:0000313" key="3">
    <source>
        <dbReference type="Proteomes" id="UP000193900"/>
    </source>
</evidence>
<organism evidence="2 3">
    <name type="scientific">Roseisalinus antarcticus</name>
    <dbReference type="NCBI Taxonomy" id="254357"/>
    <lineage>
        <taxon>Bacteria</taxon>
        <taxon>Pseudomonadati</taxon>
        <taxon>Pseudomonadota</taxon>
        <taxon>Alphaproteobacteria</taxon>
        <taxon>Rhodobacterales</taxon>
        <taxon>Roseobacteraceae</taxon>
        <taxon>Roseisalinus</taxon>
    </lineage>
</organism>
<gene>
    <name evidence="2" type="ORF">ROA7023_02231</name>
</gene>
<dbReference type="InterPro" id="IPR009506">
    <property type="entry name" value="YjiS-like"/>
</dbReference>
<dbReference type="OrthoDB" id="8116725at2"/>
<dbReference type="Proteomes" id="UP000193900">
    <property type="component" value="Unassembled WGS sequence"/>
</dbReference>
<name>A0A1Y5T2Y2_9RHOB</name>